<reference evidence="2" key="1">
    <citation type="submission" date="2017-03" db="EMBL/GenBank/DDBJ databases">
        <title>Phytopthora megakarya and P. palmivora, two closely related causual agents of cacao black pod achieved similar genome size and gene model numbers by different mechanisms.</title>
        <authorList>
            <person name="Ali S."/>
            <person name="Shao J."/>
            <person name="Larry D.J."/>
            <person name="Kronmiller B."/>
            <person name="Shen D."/>
            <person name="Strem M.D."/>
            <person name="Melnick R.L."/>
            <person name="Guiltinan M.J."/>
            <person name="Tyler B.M."/>
            <person name="Meinhardt L.W."/>
            <person name="Bailey B.A."/>
        </authorList>
    </citation>
    <scope>NUCLEOTIDE SEQUENCE [LARGE SCALE GENOMIC DNA]</scope>
    <source>
        <strain evidence="2">zdho120</strain>
    </source>
</reference>
<dbReference type="OrthoDB" id="104486at2759"/>
<accession>A0A225VML9</accession>
<sequence length="214" mass="23314">MARLSLRPYPNLLPEQVGGEFDHPFYARVVGWTKKKCSLKGKILRNVAAEFVVTAREVNTTGQLSFLRRPVSVKVNNKISYGQVVAVDRERITIISAGGEIFTTVSDIAPRSNGEIADIQTGILDRVLGRNGETATNDIMAVLDGLMSSDSFPLPGQLCAWIDPQTGESSEISLQHGLAFAYFVDGDRCSVPATVIQSLFDYQFALLSGNTRSS</sequence>
<dbReference type="Proteomes" id="UP000198211">
    <property type="component" value="Unassembled WGS sequence"/>
</dbReference>
<protein>
    <submittedName>
        <fullName evidence="1">Uncharacterized protein</fullName>
    </submittedName>
</protein>
<keyword evidence="2" id="KW-1185">Reference proteome</keyword>
<proteinExistence type="predicted"/>
<organism evidence="1 2">
    <name type="scientific">Phytophthora megakarya</name>
    <dbReference type="NCBI Taxonomy" id="4795"/>
    <lineage>
        <taxon>Eukaryota</taxon>
        <taxon>Sar</taxon>
        <taxon>Stramenopiles</taxon>
        <taxon>Oomycota</taxon>
        <taxon>Peronosporomycetes</taxon>
        <taxon>Peronosporales</taxon>
        <taxon>Peronosporaceae</taxon>
        <taxon>Phytophthora</taxon>
    </lineage>
</organism>
<gene>
    <name evidence="1" type="ORF">PHMEG_00021077</name>
</gene>
<dbReference type="EMBL" id="NBNE01003876">
    <property type="protein sequence ID" value="OWZ06643.1"/>
    <property type="molecule type" value="Genomic_DNA"/>
</dbReference>
<comment type="caution">
    <text evidence="1">The sequence shown here is derived from an EMBL/GenBank/DDBJ whole genome shotgun (WGS) entry which is preliminary data.</text>
</comment>
<dbReference type="STRING" id="4795.A0A225VML9"/>
<name>A0A225VML9_9STRA</name>
<dbReference type="AlphaFoldDB" id="A0A225VML9"/>
<evidence type="ECO:0000313" key="2">
    <source>
        <dbReference type="Proteomes" id="UP000198211"/>
    </source>
</evidence>
<evidence type="ECO:0000313" key="1">
    <source>
        <dbReference type="EMBL" id="OWZ06643.1"/>
    </source>
</evidence>